<proteinExistence type="predicted"/>
<comment type="caution">
    <text evidence="2">The sequence shown here is derived from an EMBL/GenBank/DDBJ whole genome shotgun (WGS) entry which is preliminary data.</text>
</comment>
<accession>A0A5N5U5J3</accession>
<evidence type="ECO:0000313" key="3">
    <source>
        <dbReference type="EMBL" id="KAB7518992.1"/>
    </source>
</evidence>
<accession>A0A5N5UMX8</accession>
<evidence type="ECO:0000313" key="2">
    <source>
        <dbReference type="EMBL" id="KAB7514158.1"/>
    </source>
</evidence>
<gene>
    <name evidence="1" type="ORF">DM867_08065</name>
    <name evidence="2" type="ORF">DMP03_09720</name>
    <name evidence="3" type="ORF">DP108_07540</name>
</gene>
<dbReference type="EMBL" id="QJOW01000004">
    <property type="protein sequence ID" value="KAB7514158.1"/>
    <property type="molecule type" value="Genomic_DNA"/>
</dbReference>
<keyword evidence="6" id="KW-1185">Reference proteome</keyword>
<sequence length="288" mass="32873">MYGVVTRNPEDIEYPEFERNFFEVKDVSGRSNEPLEDAVSMISCFGDNAAGSENDELVPVNPEGQEATRDRQFFDWAYVCPTHGGYREGLLEIIEDCAEVNGDVRLDDVGFPRQEYCYCDRCNARFEEWVETRHEAGEGPPPEETTVEDRYEWRAEVITEFVAAATDRIPGRTYFTLYPDPYGDHLYERAGLDLDALEPLVDEFVVPLYDTHYGTTYWLETIASGFRDRLDTPMSVELYAVDVDIDNLLHAVEVAEAYSEGVLFGYDASNARAALRRQDAQTQEGVEW</sequence>
<name>A0A5N5U6N4_9EURY</name>
<dbReference type="RefSeq" id="WP_152120495.1">
    <property type="nucleotide sequence ID" value="NZ_QJOW01000004.1"/>
</dbReference>
<accession>A0A5N5U6N4</accession>
<organism evidence="2 5">
    <name type="scientific">Halosegnis rubeus</name>
    <dbReference type="NCBI Taxonomy" id="2212850"/>
    <lineage>
        <taxon>Archaea</taxon>
        <taxon>Methanobacteriati</taxon>
        <taxon>Methanobacteriota</taxon>
        <taxon>Stenosarchaea group</taxon>
        <taxon>Halobacteria</taxon>
        <taxon>Halobacteriales</taxon>
        <taxon>Natronomonadaceae</taxon>
        <taxon>Halosegnis</taxon>
    </lineage>
</organism>
<evidence type="ECO:0000313" key="6">
    <source>
        <dbReference type="Proteomes" id="UP000326865"/>
    </source>
</evidence>
<dbReference type="OrthoDB" id="211843at2157"/>
<dbReference type="Proteomes" id="UP000326302">
    <property type="component" value="Unassembled WGS sequence"/>
</dbReference>
<dbReference type="EMBL" id="QKKZ01000003">
    <property type="protein sequence ID" value="KAB7513757.1"/>
    <property type="molecule type" value="Genomic_DNA"/>
</dbReference>
<dbReference type="Proteomes" id="UP000326207">
    <property type="component" value="Unassembled WGS sequence"/>
</dbReference>
<evidence type="ECO:0000313" key="5">
    <source>
        <dbReference type="Proteomes" id="UP000326302"/>
    </source>
</evidence>
<dbReference type="AlphaFoldDB" id="A0A5N5U6N4"/>
<protein>
    <recommendedName>
        <fullName evidence="7">Glycoside hydrolase domain protein</fullName>
    </recommendedName>
</protein>
<evidence type="ECO:0000313" key="4">
    <source>
        <dbReference type="Proteomes" id="UP000326207"/>
    </source>
</evidence>
<reference evidence="4 5" key="1">
    <citation type="submission" date="2019-10" db="EMBL/GenBank/DDBJ databases">
        <title>Unraveling microbial dark matter from salterns through culturing: the case of the genus Halosegnis.</title>
        <authorList>
            <person name="Duran-Viseras A."/>
            <person name="Andrei A.-S."/>
            <person name="Vera-Gargallo B."/>
            <person name="Ghai R."/>
            <person name="Sanchez-Porro C."/>
            <person name="Ventosa A."/>
        </authorList>
    </citation>
    <scope>NUCLEOTIDE SEQUENCE [LARGE SCALE GENOMIC DNA]</scope>
    <source>
        <strain evidence="2 5">F17-44</strain>
        <strain evidence="1 6">F18-79</strain>
        <strain evidence="3 4">F19-13</strain>
    </source>
</reference>
<evidence type="ECO:0000313" key="1">
    <source>
        <dbReference type="EMBL" id="KAB7513757.1"/>
    </source>
</evidence>
<dbReference type="Proteomes" id="UP000326865">
    <property type="component" value="Unassembled WGS sequence"/>
</dbReference>
<dbReference type="EMBL" id="QMDY01000003">
    <property type="protein sequence ID" value="KAB7518992.1"/>
    <property type="molecule type" value="Genomic_DNA"/>
</dbReference>
<evidence type="ECO:0008006" key="7">
    <source>
        <dbReference type="Google" id="ProtNLM"/>
    </source>
</evidence>